<comment type="caution">
    <text evidence="10">The sequence shown here is derived from an EMBL/GenBank/DDBJ whole genome shotgun (WGS) entry which is preliminary data.</text>
</comment>
<dbReference type="InterPro" id="IPR000504">
    <property type="entry name" value="RRM_dom"/>
</dbReference>
<feature type="compositionally biased region" description="Basic and acidic residues" evidence="8">
    <location>
        <begin position="393"/>
        <end position="403"/>
    </location>
</feature>
<dbReference type="InterPro" id="IPR012677">
    <property type="entry name" value="Nucleotide-bd_a/b_plait_sf"/>
</dbReference>
<comment type="similarity">
    <text evidence="7">Belongs to the cyclophilin-type PPIase family. PPIL4 subfamily.</text>
</comment>
<dbReference type="PROSITE" id="PS50102">
    <property type="entry name" value="RRM"/>
    <property type="match status" value="1"/>
</dbReference>
<keyword evidence="6 7" id="KW-0694">RNA-binding</keyword>
<protein>
    <recommendedName>
        <fullName evidence="7">Peptidyl-prolyl cis-trans isomerase</fullName>
        <shortName evidence="7">PPIase</shortName>
        <ecNumber evidence="7">5.2.1.8</ecNumber>
    </recommendedName>
</protein>
<dbReference type="InterPro" id="IPR035542">
    <property type="entry name" value="CRIP"/>
</dbReference>
<name>S9VA54_9TRYP</name>
<evidence type="ECO:0000313" key="11">
    <source>
        <dbReference type="Proteomes" id="UP000015354"/>
    </source>
</evidence>
<dbReference type="InterPro" id="IPR029000">
    <property type="entry name" value="Cyclophilin-like_dom_sf"/>
</dbReference>
<evidence type="ECO:0000256" key="2">
    <source>
        <dbReference type="ARBA" id="ARBA00004123"/>
    </source>
</evidence>
<feature type="region of interest" description="Disordered" evidence="8">
    <location>
        <begin position="384"/>
        <end position="403"/>
    </location>
</feature>
<dbReference type="OrthoDB" id="2083at2759"/>
<accession>S9VA54</accession>
<dbReference type="EMBL" id="ATMH01009254">
    <property type="protein sequence ID" value="EPY19875.1"/>
    <property type="molecule type" value="Genomic_DNA"/>
</dbReference>
<keyword evidence="4 7" id="KW-0413">Isomerase</keyword>
<feature type="domain" description="RRM" evidence="9">
    <location>
        <begin position="444"/>
        <end position="522"/>
    </location>
</feature>
<dbReference type="InterPro" id="IPR035979">
    <property type="entry name" value="RBD_domain_sf"/>
</dbReference>
<evidence type="ECO:0000256" key="4">
    <source>
        <dbReference type="ARBA" id="ARBA00023235"/>
    </source>
</evidence>
<dbReference type="Pfam" id="PF00076">
    <property type="entry name" value="RRM_1"/>
    <property type="match status" value="1"/>
</dbReference>
<dbReference type="PANTHER" id="PTHR45843:SF1">
    <property type="entry name" value="PEPTIDYL-PROLYL CIS-TRANS ISOMERASE-LIKE 4"/>
    <property type="match status" value="1"/>
</dbReference>
<proteinExistence type="inferred from homology"/>
<evidence type="ECO:0000256" key="5">
    <source>
        <dbReference type="ARBA" id="ARBA00023242"/>
    </source>
</evidence>
<sequence>MLDTQALIDSCTLLMTTNSPCDTWLTTGGLLLETSYGSLIIDVFGCDFPSTTAQLVNLTRCGFWNGAVANDVVSDAVLFFSHASDRTYDEAVGMLMSEGQKGLPGGAFFRLVSGSPRHGAAQLAAAPVECERYLSGRRCTGVQDGQAVYEKGSGALPRDAMLCRRGTLLVACVPRLPSDAPPPRSSSVLRFGLVLSDRDVSFLKGQYLPVGAVREGLPVLDNLLRQSRALTAKHKSGPNPVLAGAPPFPRPVRMIRIHRAVVLPTVGTESYTDIASTYRTGSTRAAGASAQLFVSDGNQTKRCDLLSVLKRCGCFRFWAAASDVAAARTALVRLLRERAAAQRDTPALVTVSSVATSPDDRTRDAMEGGAIEYNAHFTGDYLSSDDDDFADSSGRKRETTREAEQRRQALKDMYQEKANETVRLMLNVLDGVADVKGEIKPPENVLFVCKLNPVTTSEGLALCFSQFGTVVAADVITDKQTKQSLCYGFVEFDTVDACFRAFQKMDKALLDDSRIHVDFSQSVSKLWAQKKREMRKRPRTA</sequence>
<evidence type="ECO:0000256" key="1">
    <source>
        <dbReference type="ARBA" id="ARBA00000971"/>
    </source>
</evidence>
<comment type="function">
    <text evidence="7">PPIases accelerate the folding of proteins. It catalyzes the cis-trans isomerization of proline imidic peptide bonds in oligopeptides.</text>
</comment>
<gene>
    <name evidence="10" type="ORF">STCU_09254</name>
</gene>
<evidence type="ECO:0000256" key="3">
    <source>
        <dbReference type="ARBA" id="ARBA00023110"/>
    </source>
</evidence>
<evidence type="ECO:0000256" key="6">
    <source>
        <dbReference type="PROSITE-ProRule" id="PRU00176"/>
    </source>
</evidence>
<dbReference type="AlphaFoldDB" id="S9VA54"/>
<keyword evidence="5 7" id="KW-0539">Nucleus</keyword>
<evidence type="ECO:0000313" key="10">
    <source>
        <dbReference type="EMBL" id="EPY19875.1"/>
    </source>
</evidence>
<comment type="catalytic activity">
    <reaction evidence="1 7">
        <text>[protein]-peptidylproline (omega=180) = [protein]-peptidylproline (omega=0)</text>
        <dbReference type="Rhea" id="RHEA:16237"/>
        <dbReference type="Rhea" id="RHEA-COMP:10747"/>
        <dbReference type="Rhea" id="RHEA-COMP:10748"/>
        <dbReference type="ChEBI" id="CHEBI:83833"/>
        <dbReference type="ChEBI" id="CHEBI:83834"/>
        <dbReference type="EC" id="5.2.1.8"/>
    </reaction>
</comment>
<dbReference type="GO" id="GO:0003755">
    <property type="term" value="F:peptidyl-prolyl cis-trans isomerase activity"/>
    <property type="evidence" value="ECO:0007669"/>
    <property type="project" value="UniProtKB-UniRule"/>
</dbReference>
<keyword evidence="11" id="KW-1185">Reference proteome</keyword>
<evidence type="ECO:0000256" key="8">
    <source>
        <dbReference type="SAM" id="MobiDB-lite"/>
    </source>
</evidence>
<dbReference type="Gene3D" id="2.40.100.10">
    <property type="entry name" value="Cyclophilin-like"/>
    <property type="match status" value="1"/>
</dbReference>
<dbReference type="CDD" id="cd12235">
    <property type="entry name" value="RRM_PPIL4"/>
    <property type="match status" value="1"/>
</dbReference>
<dbReference type="PANTHER" id="PTHR45843">
    <property type="entry name" value="PEPTIDYL-PROLYL CIS-TRANS ISOMERASE-LIKE 4"/>
    <property type="match status" value="1"/>
</dbReference>
<evidence type="ECO:0000259" key="9">
    <source>
        <dbReference type="PROSITE" id="PS50102"/>
    </source>
</evidence>
<dbReference type="EC" id="5.2.1.8" evidence="7"/>
<dbReference type="Proteomes" id="UP000015354">
    <property type="component" value="Unassembled WGS sequence"/>
</dbReference>
<evidence type="ECO:0000256" key="7">
    <source>
        <dbReference type="RuleBase" id="RU365081"/>
    </source>
</evidence>
<dbReference type="GO" id="GO:0005634">
    <property type="term" value="C:nucleus"/>
    <property type="evidence" value="ECO:0007669"/>
    <property type="project" value="UniProtKB-SubCell"/>
</dbReference>
<dbReference type="Gene3D" id="3.30.70.330">
    <property type="match status" value="1"/>
</dbReference>
<organism evidence="10 11">
    <name type="scientific">Strigomonas culicis</name>
    <dbReference type="NCBI Taxonomy" id="28005"/>
    <lineage>
        <taxon>Eukaryota</taxon>
        <taxon>Discoba</taxon>
        <taxon>Euglenozoa</taxon>
        <taxon>Kinetoplastea</taxon>
        <taxon>Metakinetoplastina</taxon>
        <taxon>Trypanosomatida</taxon>
        <taxon>Trypanosomatidae</taxon>
        <taxon>Strigomonadinae</taxon>
        <taxon>Strigomonas</taxon>
    </lineage>
</organism>
<keyword evidence="3 7" id="KW-0697">Rotamase</keyword>
<dbReference type="GO" id="GO:0003723">
    <property type="term" value="F:RNA binding"/>
    <property type="evidence" value="ECO:0007669"/>
    <property type="project" value="UniProtKB-UniRule"/>
</dbReference>
<dbReference type="SUPFAM" id="SSF54928">
    <property type="entry name" value="RNA-binding domain, RBD"/>
    <property type="match status" value="1"/>
</dbReference>
<dbReference type="SMART" id="SM00360">
    <property type="entry name" value="RRM"/>
    <property type="match status" value="1"/>
</dbReference>
<comment type="subcellular location">
    <subcellularLocation>
        <location evidence="2 7">Nucleus</location>
    </subcellularLocation>
</comment>
<dbReference type="SUPFAM" id="SSF50891">
    <property type="entry name" value="Cyclophilin-like"/>
    <property type="match status" value="1"/>
</dbReference>
<reference evidence="10 11" key="1">
    <citation type="journal article" date="2013" name="PLoS ONE">
        <title>Predicting the Proteins of Angomonas deanei, Strigomonas culicis and Their Respective Endosymbionts Reveals New Aspects of the Trypanosomatidae Family.</title>
        <authorList>
            <person name="Motta M.C."/>
            <person name="Martins A.C."/>
            <person name="de Souza S.S."/>
            <person name="Catta-Preta C.M."/>
            <person name="Silva R."/>
            <person name="Klein C.C."/>
            <person name="de Almeida L.G."/>
            <person name="de Lima Cunha O."/>
            <person name="Ciapina L.P."/>
            <person name="Brocchi M."/>
            <person name="Colabardini A.C."/>
            <person name="de Araujo Lima B."/>
            <person name="Machado C.R."/>
            <person name="de Almeida Soares C.M."/>
            <person name="Probst C.M."/>
            <person name="de Menezes C.B."/>
            <person name="Thompson C.E."/>
            <person name="Bartholomeu D.C."/>
            <person name="Gradia D.F."/>
            <person name="Pavoni D.P."/>
            <person name="Grisard E.C."/>
            <person name="Fantinatti-Garboggini F."/>
            <person name="Marchini F.K."/>
            <person name="Rodrigues-Luiz G.F."/>
            <person name="Wagner G."/>
            <person name="Goldman G.H."/>
            <person name="Fietto J.L."/>
            <person name="Elias M.C."/>
            <person name="Goldman M.H."/>
            <person name="Sagot M.F."/>
            <person name="Pereira M."/>
            <person name="Stoco P.H."/>
            <person name="de Mendonca-Neto R.P."/>
            <person name="Teixeira S.M."/>
            <person name="Maciel T.E."/>
            <person name="de Oliveira Mendes T.A."/>
            <person name="Urmenyi T.P."/>
            <person name="de Souza W."/>
            <person name="Schenkman S."/>
            <person name="de Vasconcelos A.T."/>
        </authorList>
    </citation>
    <scope>NUCLEOTIDE SEQUENCE [LARGE SCALE GENOMIC DNA]</scope>
</reference>